<reference evidence="1" key="1">
    <citation type="submission" date="2019-04" db="EMBL/GenBank/DDBJ databases">
        <title>Microbes associate with the intestines of laboratory mice.</title>
        <authorList>
            <person name="Navarre W."/>
            <person name="Wong E."/>
            <person name="Huang K."/>
            <person name="Tropini C."/>
            <person name="Ng K."/>
            <person name="Yu B."/>
        </authorList>
    </citation>
    <scope>NUCLEOTIDE SEQUENCE</scope>
    <source>
        <strain evidence="1">NM73_A23</strain>
    </source>
</reference>
<dbReference type="Proteomes" id="UP000308886">
    <property type="component" value="Unassembled WGS sequence"/>
</dbReference>
<keyword evidence="2" id="KW-1185">Reference proteome</keyword>
<gene>
    <name evidence="1" type="primary">mutS</name>
    <name evidence="1" type="ORF">E5358_09950</name>
</gene>
<organism evidence="1 2">
    <name type="scientific">Palleniella muris</name>
    <dbReference type="NCBI Taxonomy" id="3038145"/>
    <lineage>
        <taxon>Bacteria</taxon>
        <taxon>Pseudomonadati</taxon>
        <taxon>Bacteroidota</taxon>
        <taxon>Bacteroidia</taxon>
        <taxon>Bacteroidales</taxon>
        <taxon>Prevotellaceae</taxon>
        <taxon>Palleniella</taxon>
    </lineage>
</organism>
<proteinExistence type="predicted"/>
<name>A0AC61QNX7_9BACT</name>
<comment type="caution">
    <text evidence="1">The sequence shown here is derived from an EMBL/GenBank/DDBJ whole genome shotgun (WGS) entry which is preliminary data.</text>
</comment>
<accession>A0AC61QNX7</accession>
<protein>
    <submittedName>
        <fullName evidence="1">DNA mismatch repair protein MutS</fullName>
    </submittedName>
</protein>
<sequence>MAKKADELTPMMRQFRELKSKHPDALLLFRCGDFYETYCEDAEIASKILHMTLTHRNKGAAQGEAMAGFPYHALDTHLPKLIRAGQRVAICDQLEDPKKTKTLVKRGITELVTPGVAMQDNVLENKENNFLCAVHLGRGAVGIAFLDISTGEFLCGEGSYDYAIKAIDNFQPKEVLLERRRRNEFFSRFPARLCTYELDDWAFAEETAEKGLCDHFAVKSLKGFGIDHLKNGIAAAGAIMNYLEFTEHKMLGHITSISRLDTDNYVRLDTFTVRSLELLQPMTEGGASLLGIIDNTATAMGGRLLRRWLLFPLKDVAKIVERQNVVEHFFRATDLRATVSEQLQSIADLERITAKISTLRVNPRELRSLAEALRAVEVLRTECLASDNNDLIALARELDPCPEMRDRILREINPETPVQISKGNVIGDGVDAELDDLRLLHRDSKDYLLKLQAEEAEKTGILSLKVGFNNVFGYYLEVRNTYRDNVPETWVRKQTLAQAERYITPELKAYEEKILNAETRIAEIEQRVYDRLLRDCQRIVVRIQRDAALVARLDCLLSFALVSLHRKYNRPVINDTTALTIKAGRHPVIEARMDYGEVYVPNDIHLDTESQQIMMITGPNMAGKSALLRQTALITLLAQTGCFVPAESAEIGIVDKVFTRVGASDNIAAGESTFMVEMTEASNILNNITARSLVIFDELGRGTSTYDGISIAWAIVEYLHGSSDRPSAAHPRTLFATHYHELNEMAERFPRIHNFNISVAEEKGKVVFLRKLVPGGSEHSFGIHVAEIAGMPAEIVRRANIILKKLEEKGNGARNSLTSSEQSAGTASAPAVVSEGLPERKGTAPELSFFQLEDPVLEQIRDALLSLDVDNLTPIQALNKLNEIKGILGN</sequence>
<dbReference type="EMBL" id="SRZC01000016">
    <property type="protein sequence ID" value="TGX81453.1"/>
    <property type="molecule type" value="Genomic_DNA"/>
</dbReference>
<evidence type="ECO:0000313" key="2">
    <source>
        <dbReference type="Proteomes" id="UP000308886"/>
    </source>
</evidence>
<evidence type="ECO:0000313" key="1">
    <source>
        <dbReference type="EMBL" id="TGX81453.1"/>
    </source>
</evidence>